<reference evidence="1" key="1">
    <citation type="submission" date="2022-08" db="EMBL/GenBank/DDBJ databases">
        <title>Complete Genome Sequences of 2 Bosea sp. soil isolates.</title>
        <authorList>
            <person name="Alvarez Arevalo M."/>
            <person name="Sterndorff E.B."/>
            <person name="Faurdal D."/>
            <person name="Joergensen T.S."/>
            <person name="Weber T."/>
        </authorList>
    </citation>
    <scope>NUCLEOTIDE SEQUENCE</scope>
    <source>
        <strain evidence="1">NBC_00436</strain>
    </source>
</reference>
<evidence type="ECO:0000313" key="1">
    <source>
        <dbReference type="EMBL" id="UZF88011.1"/>
    </source>
</evidence>
<sequence>MSPAPKSFKEFALEGKAAQRRYIREERDRMKKALVIWEEADQKFEQLGLRSMTNREIAQRLIELDEMTSEIDEEFGDNEVMRASYAAHLRLNAQD</sequence>
<organism evidence="1">
    <name type="scientific">Bosea sp. NBC_00436</name>
    <dbReference type="NCBI Taxonomy" id="2969620"/>
    <lineage>
        <taxon>Bacteria</taxon>
        <taxon>Pseudomonadati</taxon>
        <taxon>Pseudomonadota</taxon>
        <taxon>Alphaproteobacteria</taxon>
        <taxon>Hyphomicrobiales</taxon>
        <taxon>Boseaceae</taxon>
        <taxon>Bosea</taxon>
    </lineage>
</organism>
<name>A0A9E7ZVL0_9HYPH</name>
<proteinExistence type="predicted"/>
<dbReference type="AlphaFoldDB" id="A0A9E7ZVL0"/>
<gene>
    <name evidence="1" type="ORF">NWE54_04275</name>
</gene>
<dbReference type="EMBL" id="CP102774">
    <property type="protein sequence ID" value="UZF88011.1"/>
    <property type="molecule type" value="Genomic_DNA"/>
</dbReference>
<accession>A0A9E7ZVL0</accession>
<protein>
    <submittedName>
        <fullName evidence="1">Uncharacterized protein</fullName>
    </submittedName>
</protein>